<dbReference type="PANTHER" id="PTHR46847:SF1">
    <property type="entry name" value="D-ALLOSE-BINDING PERIPLASMIC PROTEIN-RELATED"/>
    <property type="match status" value="1"/>
</dbReference>
<comment type="similarity">
    <text evidence="2">Belongs to the bacterial solute-binding protein 2 family.</text>
</comment>
<comment type="caution">
    <text evidence="6">The sequence shown here is derived from an EMBL/GenBank/DDBJ whole genome shotgun (WGS) entry which is preliminary data.</text>
</comment>
<dbReference type="RefSeq" id="WP_209510409.1">
    <property type="nucleotide sequence ID" value="NZ_JAGGKS010000001.1"/>
</dbReference>
<proteinExistence type="inferred from homology"/>
<dbReference type="CDD" id="cd06323">
    <property type="entry name" value="PBP1_ribose_binding"/>
    <property type="match status" value="1"/>
</dbReference>
<accession>A0ABS4GAE9</accession>
<feature type="chain" id="PRO_5046193886" evidence="4">
    <location>
        <begin position="22"/>
        <end position="311"/>
    </location>
</feature>
<evidence type="ECO:0000256" key="2">
    <source>
        <dbReference type="ARBA" id="ARBA00007639"/>
    </source>
</evidence>
<protein>
    <submittedName>
        <fullName evidence="6">Ribose transport system substrate-binding protein</fullName>
    </submittedName>
</protein>
<dbReference type="InterPro" id="IPR028082">
    <property type="entry name" value="Peripla_BP_I"/>
</dbReference>
<dbReference type="NCBIfam" id="NF007936">
    <property type="entry name" value="PRK10653.1"/>
    <property type="match status" value="1"/>
</dbReference>
<dbReference type="Proteomes" id="UP001519342">
    <property type="component" value="Unassembled WGS sequence"/>
</dbReference>
<gene>
    <name evidence="6" type="ORF">J2Z76_000514</name>
</gene>
<evidence type="ECO:0000256" key="3">
    <source>
        <dbReference type="ARBA" id="ARBA00022729"/>
    </source>
</evidence>
<evidence type="ECO:0000256" key="4">
    <source>
        <dbReference type="SAM" id="SignalP"/>
    </source>
</evidence>
<feature type="domain" description="Periplasmic binding protein" evidence="5">
    <location>
        <begin position="46"/>
        <end position="296"/>
    </location>
</feature>
<evidence type="ECO:0000313" key="6">
    <source>
        <dbReference type="EMBL" id="MBP1924661.1"/>
    </source>
</evidence>
<keyword evidence="3 4" id="KW-0732">Signal</keyword>
<organism evidence="6 7">
    <name type="scientific">Sedimentibacter acidaminivorans</name>
    <dbReference type="NCBI Taxonomy" id="913099"/>
    <lineage>
        <taxon>Bacteria</taxon>
        <taxon>Bacillati</taxon>
        <taxon>Bacillota</taxon>
        <taxon>Tissierellia</taxon>
        <taxon>Sedimentibacter</taxon>
    </lineage>
</organism>
<keyword evidence="7" id="KW-1185">Reference proteome</keyword>
<name>A0ABS4GAE9_9FIRM</name>
<dbReference type="EMBL" id="JAGGKS010000001">
    <property type="protein sequence ID" value="MBP1924661.1"/>
    <property type="molecule type" value="Genomic_DNA"/>
</dbReference>
<evidence type="ECO:0000259" key="5">
    <source>
        <dbReference type="Pfam" id="PF13407"/>
    </source>
</evidence>
<dbReference type="PANTHER" id="PTHR46847">
    <property type="entry name" value="D-ALLOSE-BINDING PERIPLASMIC PROTEIN-RELATED"/>
    <property type="match status" value="1"/>
</dbReference>
<dbReference type="InterPro" id="IPR025997">
    <property type="entry name" value="SBP_2_dom"/>
</dbReference>
<dbReference type="Pfam" id="PF13407">
    <property type="entry name" value="Peripla_BP_4"/>
    <property type="match status" value="1"/>
</dbReference>
<comment type="subcellular location">
    <subcellularLocation>
        <location evidence="1">Cell envelope</location>
    </subcellularLocation>
</comment>
<evidence type="ECO:0000256" key="1">
    <source>
        <dbReference type="ARBA" id="ARBA00004196"/>
    </source>
</evidence>
<reference evidence="6 7" key="1">
    <citation type="submission" date="2021-03" db="EMBL/GenBank/DDBJ databases">
        <title>Genomic Encyclopedia of Type Strains, Phase IV (KMG-IV): sequencing the most valuable type-strain genomes for metagenomic binning, comparative biology and taxonomic classification.</title>
        <authorList>
            <person name="Goeker M."/>
        </authorList>
    </citation>
    <scope>NUCLEOTIDE SEQUENCE [LARGE SCALE GENOMIC DNA]</scope>
    <source>
        <strain evidence="6 7">DSM 24004</strain>
    </source>
</reference>
<sequence length="311" mass="32274">MKKLLSIVVASIMIMSLFVGCANTQDQPETEKPAENQEPAEEAKTIGLAISTLNNPFFVDLEAGAKAKAEELGATLVTLDSQDDSATEISNVEDLINQGVDLILINPTDSDAVKSSVEAANKAGIPVITLDRSANGGEVVSHIASDNVAGGKLAGEYIVELLGGKGNVVELEGVPGASAARERGEGFNAAIAESDIVVVAKQTANFDRAEGLTVMENILQAQPEIDAIFAHNDEMALGALEAIKASGREIIVVGFDATDDAKAAVESGEMAATVEQLPKEIGSLGVDTAIKLLNGESVEKSIPVALQLVKK</sequence>
<evidence type="ECO:0000313" key="7">
    <source>
        <dbReference type="Proteomes" id="UP001519342"/>
    </source>
</evidence>
<dbReference type="Gene3D" id="3.40.50.2300">
    <property type="match status" value="2"/>
</dbReference>
<feature type="signal peptide" evidence="4">
    <location>
        <begin position="1"/>
        <end position="21"/>
    </location>
</feature>
<dbReference type="PROSITE" id="PS51257">
    <property type="entry name" value="PROKAR_LIPOPROTEIN"/>
    <property type="match status" value="1"/>
</dbReference>
<dbReference type="SUPFAM" id="SSF53822">
    <property type="entry name" value="Periplasmic binding protein-like I"/>
    <property type="match status" value="1"/>
</dbReference>